<evidence type="ECO:0000313" key="4">
    <source>
        <dbReference type="EMBL" id="MQW40554.1"/>
    </source>
</evidence>
<proteinExistence type="predicted"/>
<reference evidence="4 5" key="1">
    <citation type="submission" date="2019-10" db="EMBL/GenBank/DDBJ databases">
        <authorList>
            <person name="Dong K."/>
        </authorList>
    </citation>
    <scope>NUCLEOTIDE SEQUENCE [LARGE SCALE GENOMIC DNA]</scope>
    <source>
        <strain evidence="4 5">DSM 28960</strain>
    </source>
</reference>
<gene>
    <name evidence="4" type="ORF">GHI93_11545</name>
</gene>
<dbReference type="PANTHER" id="PTHR37813:SF1">
    <property type="entry name" value="FELS-2 PROPHAGE PROTEIN"/>
    <property type="match status" value="1"/>
</dbReference>
<dbReference type="SUPFAM" id="SSF58104">
    <property type="entry name" value="Methyl-accepting chemotaxis protein (MCP) signaling domain"/>
    <property type="match status" value="1"/>
</dbReference>
<keyword evidence="5" id="KW-1185">Reference proteome</keyword>
<dbReference type="RefSeq" id="WP_153497181.1">
    <property type="nucleotide sequence ID" value="NZ_CBCRWP010000030.1"/>
</dbReference>
<dbReference type="NCBIfam" id="TIGR01760">
    <property type="entry name" value="tape_meas_TP901"/>
    <property type="match status" value="1"/>
</dbReference>
<dbReference type="Proteomes" id="UP000439550">
    <property type="component" value="Unassembled WGS sequence"/>
</dbReference>
<evidence type="ECO:0000256" key="1">
    <source>
        <dbReference type="ARBA" id="ARBA00022612"/>
    </source>
</evidence>
<evidence type="ECO:0000313" key="5">
    <source>
        <dbReference type="Proteomes" id="UP000439550"/>
    </source>
</evidence>
<dbReference type="EMBL" id="WITJ01000022">
    <property type="protein sequence ID" value="MQW40554.1"/>
    <property type="molecule type" value="Genomic_DNA"/>
</dbReference>
<keyword evidence="1" id="KW-1188">Viral release from host cell</keyword>
<comment type="caution">
    <text evidence="4">The sequence shown here is derived from an EMBL/GenBank/DDBJ whole genome shotgun (WGS) entry which is preliminary data.</text>
</comment>
<feature type="coiled-coil region" evidence="2">
    <location>
        <begin position="59"/>
        <end position="120"/>
    </location>
</feature>
<dbReference type="Pfam" id="PF10145">
    <property type="entry name" value="PhageMin_Tail"/>
    <property type="match status" value="1"/>
</dbReference>
<accession>A0A7X2D123</accession>
<dbReference type="InterPro" id="IPR010090">
    <property type="entry name" value="Phage_tape_meas"/>
</dbReference>
<keyword evidence="2" id="KW-0175">Coiled coil</keyword>
<sequence>MSDAPLGKMIIEMGLDDSNFAKGVTGVSKQLSALKNDLKTSQTSFSAFGHGVDGIKSPMEVLTKTIEAQKRQLDLLKKSYDGSLVDGKASSSTQKYAADISRASTQMAKFKAELKSAAEEQYRQTSLLPKMSEGFGKVSGGLNSIASASAPTSLAVTAVFAKGVQAAANFNGKMTEIRSLLSDGTPTNILSKQIDTLSSKSKEWAQQYGIDTSSINEGMEEMIKRGYDFNQTVGAMPSVLDAAKASGDDFGTVMSTSTSILEQFGLKTDDTASMLKNTERVTDSLTFVANKTSASFEDMGTAMEYVGPVSNSLGWSLEQVSSAIGLLSNNGLEGEKAGTALRGALSRLMKPTKQSAAAFSELGVSIDDFKKGNLDLPTMIDNIKKSTEGMTKAEKSSLIAKAFGTEAQTGMNILVEQGGDALRNLSKETQNATGYTKKLADQMNDSDKNAFNKAKATLEVLTIDLGEKLLPSIIPVVKETDNLAGSFEKLDPKTQQLIIKMGIAAAAVAPTAKALSGLTGMVSGLTGVLGKIGAKGAGKLALAGITTEATTAAGAVGGAGGLTAELGGIAPILAGISPIAVTALGTAGLAGLIIGVLNQLIKLEDMHNVFGTINVPDETYKKVKNFEGKVEDLKEATEKFGVIGPKAFNDVKQAISNMGDAADKDIDKATNKLVNDAEVLGWSDDQIKKLKQGGSQAKDVIKASTDEMTAIYYNAAKNNRQITADESSKVIADQKVIAGQELDALKVTGSKKLAVMKALNGDMTNMSVDTAYSVSYSLEKLMSSDTDSYKKKMAAAKELFENGKMSAQEYNDTSKAYTEQHEQIMKKYGVDLAATQQVIMNSMKKDSQDYADYVRTQTASFKNFGLNFQDMLKKAGSGSKKFSNELGDSSKILAQYSKTMSEDIKKADDTWNGMVLDPKTGKITTNAAQVVADTLKQKGGWERIQFVMKHAKLSTNAKASILEAIIASGQWDKLSPEDKKLFIGNKEGLLAIAESKQSLDTWNSLPDSTKNLLGNDKDFMSKKENVTNALNSWNSMPENVKKLLGNDSDFQNKKGAAAAALSAWDAMPENVKRMFADNADVLNKKRGAANAISEWNALSPKEKELIAKDLTGDGVSKAKKAIDSLPKEKNTTLTTTHKNIFQEIFEKITKNATGTPYHPGGMAMVNDQKGSVYRELITLPDGASFIPQARDVVMPLPRGTSILKASETAKLIPKYEKGTTGVPADAQIFKDMRNIKQSLVVSNQVIDNSSQTEILNKILKAMIENGTNIDVIKAINQLMNRPVQANFDLNSLTKKITQQQSANQSMENILNGRKN</sequence>
<evidence type="ECO:0000256" key="2">
    <source>
        <dbReference type="SAM" id="Coils"/>
    </source>
</evidence>
<dbReference type="PANTHER" id="PTHR37813">
    <property type="entry name" value="FELS-2 PROPHAGE PROTEIN"/>
    <property type="match status" value="1"/>
</dbReference>
<organism evidence="4 5">
    <name type="scientific">Lactococcus hircilactis</name>
    <dbReference type="NCBI Taxonomy" id="1494462"/>
    <lineage>
        <taxon>Bacteria</taxon>
        <taxon>Bacillati</taxon>
        <taxon>Bacillota</taxon>
        <taxon>Bacilli</taxon>
        <taxon>Lactobacillales</taxon>
        <taxon>Streptococcaceae</taxon>
        <taxon>Lactococcus</taxon>
    </lineage>
</organism>
<evidence type="ECO:0000259" key="3">
    <source>
        <dbReference type="Pfam" id="PF10145"/>
    </source>
</evidence>
<protein>
    <submittedName>
        <fullName evidence="4">Phage tail tape measure protein</fullName>
    </submittedName>
</protein>
<feature type="domain" description="Phage tail tape measure protein" evidence="3">
    <location>
        <begin position="200"/>
        <end position="404"/>
    </location>
</feature>
<dbReference type="OrthoDB" id="2137849at2"/>
<name>A0A7X2D123_9LACT</name>